<sequence>MVSPKRFSGAPPELILILTLRQTRSQHATRPLVMLWKAQRPEFEHLGPLGIGNKGNNWDQFEVTILKGESSEEPNAKSPFGQPMKLTEPVLDTHSLKNESPCQPAILGRQSWVKGLDVRRPDDPLGDGLI</sequence>
<proteinExistence type="predicted"/>
<keyword evidence="2" id="KW-1185">Reference proteome</keyword>
<evidence type="ECO:0000313" key="2">
    <source>
        <dbReference type="Proteomes" id="UP000582016"/>
    </source>
</evidence>
<gene>
    <name evidence="1" type="ORF">FPHYL_4396</name>
</gene>
<dbReference type="EMBL" id="JAAOAQ010000135">
    <property type="protein sequence ID" value="KAF5565119.1"/>
    <property type="molecule type" value="Genomic_DNA"/>
</dbReference>
<dbReference type="Proteomes" id="UP000582016">
    <property type="component" value="Unassembled WGS sequence"/>
</dbReference>
<evidence type="ECO:0000313" key="1">
    <source>
        <dbReference type="EMBL" id="KAF5565119.1"/>
    </source>
</evidence>
<dbReference type="AlphaFoldDB" id="A0A8H5NH20"/>
<protein>
    <submittedName>
        <fullName evidence="1">Uncharacterized protein</fullName>
    </submittedName>
</protein>
<name>A0A8H5NH20_9HYPO</name>
<organism evidence="1 2">
    <name type="scientific">Fusarium phyllophilum</name>
    <dbReference type="NCBI Taxonomy" id="47803"/>
    <lineage>
        <taxon>Eukaryota</taxon>
        <taxon>Fungi</taxon>
        <taxon>Dikarya</taxon>
        <taxon>Ascomycota</taxon>
        <taxon>Pezizomycotina</taxon>
        <taxon>Sordariomycetes</taxon>
        <taxon>Hypocreomycetidae</taxon>
        <taxon>Hypocreales</taxon>
        <taxon>Nectriaceae</taxon>
        <taxon>Fusarium</taxon>
        <taxon>Fusarium fujikuroi species complex</taxon>
    </lineage>
</organism>
<accession>A0A8H5NH20</accession>
<comment type="caution">
    <text evidence="1">The sequence shown here is derived from an EMBL/GenBank/DDBJ whole genome shotgun (WGS) entry which is preliminary data.</text>
</comment>
<reference evidence="1 2" key="1">
    <citation type="submission" date="2020-05" db="EMBL/GenBank/DDBJ databases">
        <title>Identification and distribution of gene clusters putatively required for synthesis of sphingolipid metabolism inhibitors in phylogenetically diverse species of the filamentous fungus Fusarium.</title>
        <authorList>
            <person name="Kim H.-S."/>
            <person name="Busman M."/>
            <person name="Brown D.W."/>
            <person name="Divon H."/>
            <person name="Uhlig S."/>
            <person name="Proctor R.H."/>
        </authorList>
    </citation>
    <scope>NUCLEOTIDE SEQUENCE [LARGE SCALE GENOMIC DNA]</scope>
    <source>
        <strain evidence="1 2">NRRL 13617</strain>
    </source>
</reference>